<gene>
    <name evidence="2" type="ORF">KIV10_03995</name>
</gene>
<keyword evidence="1" id="KW-0732">Signal</keyword>
<accession>A0ABS5S4J6</accession>
<proteinExistence type="predicted"/>
<evidence type="ECO:0000256" key="1">
    <source>
        <dbReference type="SAM" id="SignalP"/>
    </source>
</evidence>
<comment type="caution">
    <text evidence="2">The sequence shown here is derived from an EMBL/GenBank/DDBJ whole genome shotgun (WGS) entry which is preliminary data.</text>
</comment>
<dbReference type="EMBL" id="JAHCTB010000002">
    <property type="protein sequence ID" value="MBT0607335.1"/>
    <property type="molecule type" value="Genomic_DNA"/>
</dbReference>
<name>A0ABS5S4J6_9FLAO</name>
<protein>
    <submittedName>
        <fullName evidence="2">Uncharacterized protein</fullName>
    </submittedName>
</protein>
<keyword evidence="3" id="KW-1185">Reference proteome</keyword>
<evidence type="ECO:0000313" key="3">
    <source>
        <dbReference type="Proteomes" id="UP001297092"/>
    </source>
</evidence>
<sequence>MNKKWYFFGLLLALAFFGISLEQTAAPNQEIVVQFTAESITSEDAEETIAEITQQLKSIGIAEVQVSRMLDGKFKVTYFSVIDIAEVKGLFTAQCKYPTHENSNGKGGNSSKIPFSNTAEVYKLEVVKIQKNYASNFGFHGVPVEIKSLKDQYLNQYVSFGNAEFTTELKPTIERKIGKNYHYNFSFKTSISHKIPEVRAGPNV</sequence>
<evidence type="ECO:0000313" key="2">
    <source>
        <dbReference type="EMBL" id="MBT0607335.1"/>
    </source>
</evidence>
<feature type="signal peptide" evidence="1">
    <location>
        <begin position="1"/>
        <end position="25"/>
    </location>
</feature>
<feature type="chain" id="PRO_5046427628" evidence="1">
    <location>
        <begin position="26"/>
        <end position="204"/>
    </location>
</feature>
<dbReference type="Proteomes" id="UP001297092">
    <property type="component" value="Unassembled WGS sequence"/>
</dbReference>
<organism evidence="2 3">
    <name type="scientific">Aequorivita echinoideorum</name>
    <dbReference type="NCBI Taxonomy" id="1549647"/>
    <lineage>
        <taxon>Bacteria</taxon>
        <taxon>Pseudomonadati</taxon>
        <taxon>Bacteroidota</taxon>
        <taxon>Flavobacteriia</taxon>
        <taxon>Flavobacteriales</taxon>
        <taxon>Flavobacteriaceae</taxon>
        <taxon>Aequorivita</taxon>
    </lineage>
</organism>
<reference evidence="2 3" key="1">
    <citation type="submission" date="2021-05" db="EMBL/GenBank/DDBJ databases">
        <title>Aequorivita echinoideorum JCM 30378 genome.</title>
        <authorList>
            <person name="Zhang H."/>
            <person name="Li C."/>
        </authorList>
    </citation>
    <scope>NUCLEOTIDE SEQUENCE [LARGE SCALE GENOMIC DNA]</scope>
    <source>
        <strain evidence="2 3">JCM30378</strain>
    </source>
</reference>
<dbReference type="RefSeq" id="WP_214112216.1">
    <property type="nucleotide sequence ID" value="NZ_JAHCTB010000002.1"/>
</dbReference>